<accession>A0A1M5EU03</accession>
<dbReference type="EMBL" id="FQVQ01000022">
    <property type="protein sequence ID" value="SHF82669.1"/>
    <property type="molecule type" value="Genomic_DNA"/>
</dbReference>
<keyword evidence="3" id="KW-1185">Reference proteome</keyword>
<protein>
    <recommendedName>
        <fullName evidence="4">DNA polymerase-3 subunit gamma/tau</fullName>
    </recommendedName>
</protein>
<feature type="region of interest" description="Disordered" evidence="1">
    <location>
        <begin position="1"/>
        <end position="41"/>
    </location>
</feature>
<dbReference type="Proteomes" id="UP000184147">
    <property type="component" value="Unassembled WGS sequence"/>
</dbReference>
<reference evidence="2 3" key="1">
    <citation type="submission" date="2016-11" db="EMBL/GenBank/DDBJ databases">
        <authorList>
            <person name="Jaros S."/>
            <person name="Januszkiewicz K."/>
            <person name="Wedrychowicz H."/>
        </authorList>
    </citation>
    <scope>NUCLEOTIDE SEQUENCE [LARGE SCALE GENOMIC DNA]</scope>
    <source>
        <strain evidence="2 3">DSM 25660</strain>
    </source>
</reference>
<dbReference type="RefSeq" id="WP_234977723.1">
    <property type="nucleotide sequence ID" value="NZ_FQVQ01000022.1"/>
</dbReference>
<dbReference type="AlphaFoldDB" id="A0A1M5EU03"/>
<dbReference type="STRING" id="1124188.SAMN05444377_1226"/>
<proteinExistence type="predicted"/>
<organism evidence="2 3">
    <name type="scientific">Flavobacterium fontis</name>
    <dbReference type="NCBI Taxonomy" id="1124188"/>
    <lineage>
        <taxon>Bacteria</taxon>
        <taxon>Pseudomonadati</taxon>
        <taxon>Bacteroidota</taxon>
        <taxon>Flavobacteriia</taxon>
        <taxon>Flavobacteriales</taxon>
        <taxon>Flavobacteriaceae</taxon>
        <taxon>Flavobacterium</taxon>
    </lineage>
</organism>
<evidence type="ECO:0000256" key="1">
    <source>
        <dbReference type="SAM" id="MobiDB-lite"/>
    </source>
</evidence>
<feature type="compositionally biased region" description="Polar residues" evidence="1">
    <location>
        <begin position="25"/>
        <end position="35"/>
    </location>
</feature>
<name>A0A1M5EU03_9FLAO</name>
<evidence type="ECO:0000313" key="2">
    <source>
        <dbReference type="EMBL" id="SHF82669.1"/>
    </source>
</evidence>
<sequence length="189" mass="21611">MTPVSVPIDPPKTEAPRVEPPVSKPLQTILPSQTEGGKVSALSLSSIRAKKELLEQQKNTVREEQKTLPTEPFTATEMLEQWYKYADRLNDKGHKIMEALLRINDPRLEGTTIIHTLPNQGSKLDFDKEKPELVAFLRAKLHNHEIGLEVEVNEEVKSKIAFTPQDKYHRLQEINPALEMLRKQFDLDL</sequence>
<evidence type="ECO:0000313" key="3">
    <source>
        <dbReference type="Proteomes" id="UP000184147"/>
    </source>
</evidence>
<evidence type="ECO:0008006" key="4">
    <source>
        <dbReference type="Google" id="ProtNLM"/>
    </source>
</evidence>
<gene>
    <name evidence="2" type="ORF">SAMN05444377_1226</name>
</gene>